<feature type="transmembrane region" description="Helical" evidence="1">
    <location>
        <begin position="13"/>
        <end position="34"/>
    </location>
</feature>
<dbReference type="Gene3D" id="3.30.70.60">
    <property type="match status" value="1"/>
</dbReference>
<dbReference type="PANTHER" id="PTHR39555">
    <property type="entry name" value="FIMBRIAL ASSEMBLY PROTEIN PILO-LIKE PROTEIN-RELATED"/>
    <property type="match status" value="1"/>
</dbReference>
<keyword evidence="1" id="KW-0812">Transmembrane</keyword>
<evidence type="ECO:0000256" key="1">
    <source>
        <dbReference type="SAM" id="Phobius"/>
    </source>
</evidence>
<dbReference type="InterPro" id="IPR007445">
    <property type="entry name" value="PilO"/>
</dbReference>
<name>A0ABT2EA11_9GAMM</name>
<comment type="caution">
    <text evidence="2">The sequence shown here is derived from an EMBL/GenBank/DDBJ whole genome shotgun (WGS) entry which is preliminary data.</text>
</comment>
<protein>
    <submittedName>
        <fullName evidence="2">Type 4a pilus biogenesis protein PilO</fullName>
    </submittedName>
</protein>
<gene>
    <name evidence="2" type="ORF">LLY24_03625</name>
</gene>
<proteinExistence type="predicted"/>
<accession>A0ABT2EA11</accession>
<organism evidence="2 3">
    <name type="scientific">Halomonas dongshanensis</name>
    <dbReference type="NCBI Taxonomy" id="2890835"/>
    <lineage>
        <taxon>Bacteria</taxon>
        <taxon>Pseudomonadati</taxon>
        <taxon>Pseudomonadota</taxon>
        <taxon>Gammaproteobacteria</taxon>
        <taxon>Oceanospirillales</taxon>
        <taxon>Halomonadaceae</taxon>
        <taxon>Halomonas</taxon>
    </lineage>
</organism>
<dbReference type="Pfam" id="PF04350">
    <property type="entry name" value="PilO"/>
    <property type="match status" value="1"/>
</dbReference>
<sequence>MIDTATIATWPRWRQALCLIGVAAVAAFAVYSWVAEARRDAWHAAKQEEARLYNDYRSRVLDAVMLPEWRTQLAALETEAARLDTSLPRGDELPALLARIAEAAAERGLAIETLRLRAAVGQDHHHEHPLEIAVQGGFHALGLFIADIAALPHIVTLHDFTLVPATRNETLRLTATGKLYSVDEAGL</sequence>
<reference evidence="2" key="1">
    <citation type="submission" date="2021-11" db="EMBL/GenBank/DDBJ databases">
        <title>Halomonas sp., isolated from a coastal aquaculture zone in Dongshan Bay.</title>
        <authorList>
            <person name="Lin W."/>
        </authorList>
    </citation>
    <scope>NUCLEOTIDE SEQUENCE</scope>
    <source>
        <strain evidence="2">Yzlin-01</strain>
    </source>
</reference>
<dbReference type="EMBL" id="JAJISC010000002">
    <property type="protein sequence ID" value="MCS2608412.1"/>
    <property type="molecule type" value="Genomic_DNA"/>
</dbReference>
<dbReference type="PANTHER" id="PTHR39555:SF1">
    <property type="entry name" value="TYPE IV PILUS INNER MEMBRANE COMPONENT PILO"/>
    <property type="match status" value="1"/>
</dbReference>
<evidence type="ECO:0000313" key="3">
    <source>
        <dbReference type="Proteomes" id="UP001165542"/>
    </source>
</evidence>
<dbReference type="RefSeq" id="WP_259034924.1">
    <property type="nucleotide sequence ID" value="NZ_JAJISC010000002.1"/>
</dbReference>
<dbReference type="InterPro" id="IPR014717">
    <property type="entry name" value="Transl_elong_EF1B/ribsomal_bS6"/>
</dbReference>
<evidence type="ECO:0000313" key="2">
    <source>
        <dbReference type="EMBL" id="MCS2608412.1"/>
    </source>
</evidence>
<keyword evidence="1" id="KW-0472">Membrane</keyword>
<keyword evidence="3" id="KW-1185">Reference proteome</keyword>
<dbReference type="Proteomes" id="UP001165542">
    <property type="component" value="Unassembled WGS sequence"/>
</dbReference>
<keyword evidence="1" id="KW-1133">Transmembrane helix</keyword>